<organism evidence="2 3">
    <name type="scientific">Arcicella gelida</name>
    <dbReference type="NCBI Taxonomy" id="2984195"/>
    <lineage>
        <taxon>Bacteria</taxon>
        <taxon>Pseudomonadati</taxon>
        <taxon>Bacteroidota</taxon>
        <taxon>Cytophagia</taxon>
        <taxon>Cytophagales</taxon>
        <taxon>Flectobacillaceae</taxon>
        <taxon>Arcicella</taxon>
    </lineage>
</organism>
<keyword evidence="3" id="KW-1185">Reference proteome</keyword>
<dbReference type="Proteomes" id="UP001303899">
    <property type="component" value="Unassembled WGS sequence"/>
</dbReference>
<protein>
    <recommendedName>
        <fullName evidence="4">YbbR-like domain-containing protein</fullName>
    </recommendedName>
</protein>
<evidence type="ECO:0008006" key="4">
    <source>
        <dbReference type="Google" id="ProtNLM"/>
    </source>
</evidence>
<evidence type="ECO:0000256" key="1">
    <source>
        <dbReference type="SAM" id="Phobius"/>
    </source>
</evidence>
<reference evidence="2 3" key="1">
    <citation type="submission" date="2023-12" db="EMBL/GenBank/DDBJ databases">
        <title>Novel species of the genus Arcicella isolated from rivers.</title>
        <authorList>
            <person name="Lu H."/>
        </authorList>
    </citation>
    <scope>NUCLEOTIDE SEQUENCE [LARGE SCALE GENOMIC DNA]</scope>
    <source>
        <strain evidence="2 3">DC2W</strain>
    </source>
</reference>
<name>A0ABU5S0B6_9BACT</name>
<sequence>MKPAPTKTDYKAVIVSLFAAIIFWVMNALNKEGYSQKISFPIRITYDDSLYIPTQPLPEKISVNVSGNGWDLLRKSLALYKTPIQYEISKPLKTKFLNTGMLTDSIQEYIQDVTVNYVVADRFELEFERKIKKDFLVKVDSLHIPLKDHYVVSSVINLSPRTVMIEGPESILKAMDSTIYLEVPGQKIKDNYDDEISLPFAKNNMLKVSKKKVNVSFEVEELLK</sequence>
<dbReference type="RefSeq" id="WP_323325874.1">
    <property type="nucleotide sequence ID" value="NZ_JAYGIL010000003.1"/>
</dbReference>
<dbReference type="Gene3D" id="2.170.120.40">
    <property type="entry name" value="YbbR-like domain"/>
    <property type="match status" value="1"/>
</dbReference>
<gene>
    <name evidence="2" type="ORF">VB776_02995</name>
</gene>
<accession>A0ABU5S0B6</accession>
<comment type="caution">
    <text evidence="2">The sequence shown here is derived from an EMBL/GenBank/DDBJ whole genome shotgun (WGS) entry which is preliminary data.</text>
</comment>
<feature type="transmembrane region" description="Helical" evidence="1">
    <location>
        <begin position="12"/>
        <end position="29"/>
    </location>
</feature>
<evidence type="ECO:0000313" key="3">
    <source>
        <dbReference type="Proteomes" id="UP001303899"/>
    </source>
</evidence>
<evidence type="ECO:0000313" key="2">
    <source>
        <dbReference type="EMBL" id="MEA5401867.1"/>
    </source>
</evidence>
<proteinExistence type="predicted"/>
<dbReference type="EMBL" id="JAYGIL010000003">
    <property type="protein sequence ID" value="MEA5401867.1"/>
    <property type="molecule type" value="Genomic_DNA"/>
</dbReference>
<keyword evidence="1" id="KW-0812">Transmembrane</keyword>
<keyword evidence="1" id="KW-0472">Membrane</keyword>
<keyword evidence="1" id="KW-1133">Transmembrane helix</keyword>